<dbReference type="Pfam" id="PF12728">
    <property type="entry name" value="HTH_17"/>
    <property type="match status" value="1"/>
</dbReference>
<name>A0A1G4TVA7_9CAUL</name>
<dbReference type="STRING" id="260084.SAMN02927928_0222"/>
<accession>A0A1G4TVA7</accession>
<proteinExistence type="predicted"/>
<gene>
    <name evidence="3" type="ORF">SAMN02927928_0222</name>
</gene>
<evidence type="ECO:0000313" key="4">
    <source>
        <dbReference type="Proteomes" id="UP000199150"/>
    </source>
</evidence>
<dbReference type="InterPro" id="IPR041657">
    <property type="entry name" value="HTH_17"/>
</dbReference>
<dbReference type="RefSeq" id="WP_090651007.1">
    <property type="nucleotide sequence ID" value="NZ_CBCRYE010000015.1"/>
</dbReference>
<dbReference type="InterPro" id="IPR010093">
    <property type="entry name" value="SinI_DNA-bd"/>
</dbReference>
<feature type="region of interest" description="Disordered" evidence="1">
    <location>
        <begin position="77"/>
        <end position="97"/>
    </location>
</feature>
<evidence type="ECO:0000256" key="1">
    <source>
        <dbReference type="SAM" id="MobiDB-lite"/>
    </source>
</evidence>
<evidence type="ECO:0000313" key="3">
    <source>
        <dbReference type="EMBL" id="SCW85343.1"/>
    </source>
</evidence>
<dbReference type="AlphaFoldDB" id="A0A1G4TVA7"/>
<dbReference type="OrthoDB" id="7173980at2"/>
<feature type="domain" description="Helix-turn-helix" evidence="2">
    <location>
        <begin position="12"/>
        <end position="57"/>
    </location>
</feature>
<dbReference type="GO" id="GO:0003677">
    <property type="term" value="F:DNA binding"/>
    <property type="evidence" value="ECO:0007669"/>
    <property type="project" value="InterPro"/>
</dbReference>
<dbReference type="Proteomes" id="UP000199150">
    <property type="component" value="Unassembled WGS sequence"/>
</dbReference>
<evidence type="ECO:0000259" key="2">
    <source>
        <dbReference type="Pfam" id="PF12728"/>
    </source>
</evidence>
<organism evidence="3 4">
    <name type="scientific">Asticcacaulis taihuensis</name>
    <dbReference type="NCBI Taxonomy" id="260084"/>
    <lineage>
        <taxon>Bacteria</taxon>
        <taxon>Pseudomonadati</taxon>
        <taxon>Pseudomonadota</taxon>
        <taxon>Alphaproteobacteria</taxon>
        <taxon>Caulobacterales</taxon>
        <taxon>Caulobacteraceae</taxon>
        <taxon>Asticcacaulis</taxon>
    </lineage>
</organism>
<dbReference type="EMBL" id="FMTS01000017">
    <property type="protein sequence ID" value="SCW85343.1"/>
    <property type="molecule type" value="Genomic_DNA"/>
</dbReference>
<sequence>MPSDAIDKISFRVDEAVKASGLGRSFLYEKMSEGRLRSIKIGGRRLILKTDLVAFLNHGVSTWKQAPLHSQVIMQDKPIEPLPPAGGQLELPFHTRK</sequence>
<keyword evidence="4" id="KW-1185">Reference proteome</keyword>
<protein>
    <submittedName>
        <fullName evidence="3">DNA binding domain-containing protein, excisionase family</fullName>
    </submittedName>
</protein>
<reference evidence="4" key="1">
    <citation type="submission" date="2016-10" db="EMBL/GenBank/DDBJ databases">
        <authorList>
            <person name="Varghese N."/>
            <person name="Submissions S."/>
        </authorList>
    </citation>
    <scope>NUCLEOTIDE SEQUENCE [LARGE SCALE GENOMIC DNA]</scope>
    <source>
        <strain evidence="4">CGMCC 1.3431</strain>
    </source>
</reference>
<dbReference type="NCBIfam" id="TIGR01764">
    <property type="entry name" value="excise"/>
    <property type="match status" value="1"/>
</dbReference>